<organism evidence="1 2">
    <name type="scientific">Hydrogenoanaerobacterium saccharovorans</name>
    <dbReference type="NCBI Taxonomy" id="474960"/>
    <lineage>
        <taxon>Bacteria</taxon>
        <taxon>Bacillati</taxon>
        <taxon>Bacillota</taxon>
        <taxon>Clostridia</taxon>
        <taxon>Eubacteriales</taxon>
        <taxon>Oscillospiraceae</taxon>
        <taxon>Hydrogenoanaerobacterium</taxon>
    </lineage>
</organism>
<keyword evidence="2" id="KW-1185">Reference proteome</keyword>
<dbReference type="Proteomes" id="UP000199158">
    <property type="component" value="Unassembled WGS sequence"/>
</dbReference>
<evidence type="ECO:0000313" key="2">
    <source>
        <dbReference type="Proteomes" id="UP000199158"/>
    </source>
</evidence>
<dbReference type="OrthoDB" id="1645362at2"/>
<dbReference type="Pfam" id="PF21983">
    <property type="entry name" value="NikA-like"/>
    <property type="match status" value="1"/>
</dbReference>
<dbReference type="RefSeq" id="WP_092753112.1">
    <property type="nucleotide sequence ID" value="NZ_FOCG01000001.1"/>
</dbReference>
<evidence type="ECO:0000313" key="1">
    <source>
        <dbReference type="EMBL" id="SEM72411.1"/>
    </source>
</evidence>
<reference evidence="1 2" key="1">
    <citation type="submission" date="2016-10" db="EMBL/GenBank/DDBJ databases">
        <authorList>
            <person name="de Groot N.N."/>
        </authorList>
    </citation>
    <scope>NUCLEOTIDE SEQUENCE [LARGE SCALE GENOMIC DNA]</scope>
    <source>
        <strain evidence="1 2">CGMCC 1.5070</strain>
    </source>
</reference>
<dbReference type="InterPro" id="IPR053842">
    <property type="entry name" value="NikA-like"/>
</dbReference>
<dbReference type="STRING" id="474960.SAMN05216180_1461"/>
<gene>
    <name evidence="1" type="ORF">SAMN05216180_1461</name>
</gene>
<sequence>MKQIKDKNYAFRISSKDLKEIQAKAKKAKMTVTKYITQSALGKEVIIIDGLPEIVSQLKKIGNNLNQLTMLSHQGVINTVKLDETEESLTAIYWKINELTKVVDSDGSV</sequence>
<dbReference type="EMBL" id="FOCG01000001">
    <property type="protein sequence ID" value="SEM72411.1"/>
    <property type="molecule type" value="Genomic_DNA"/>
</dbReference>
<protein>
    <submittedName>
        <fullName evidence="1">Mobilisation protein (MobC)</fullName>
    </submittedName>
</protein>
<accession>A0A1H8ANZ7</accession>
<proteinExistence type="predicted"/>
<name>A0A1H8ANZ7_9FIRM</name>
<dbReference type="AlphaFoldDB" id="A0A1H8ANZ7"/>